<dbReference type="KEGG" id="mhi:Mhar_1621"/>
<dbReference type="AlphaFoldDB" id="G7WPE0"/>
<sequence length="212" mass="23339">MIPEDNWTDPPERVRAALEEVADGYSDLASELRADLAGAEGTEAVLELAERSALEMLERLPLSPVYCPFCTIHRPGAVDCQGCGYAARYGRCTEAGTPYNRAIMAHYDLVEAVEDLRGGRQISAPSIPKEELRAALGDQADRVKDLAGRFQRRVRRARSSEELMALKTEFMADLVGSLPIDRVSGLCGFDDRPLLEAKRGALQGLRRHWPAA</sequence>
<dbReference type="PATRIC" id="fig|1110509.7.peg.1801"/>
<evidence type="ECO:0000313" key="2">
    <source>
        <dbReference type="Proteomes" id="UP000005877"/>
    </source>
</evidence>
<reference evidence="1 2" key="1">
    <citation type="journal article" date="2012" name="PLoS ONE">
        <title>The genome characteristics and predicted function of methyl-group oxidation pathway in the obligate aceticlastic methanogens, Methanosaeta spp.</title>
        <authorList>
            <person name="Zhu J."/>
            <person name="Zheng H."/>
            <person name="Ai G."/>
            <person name="Zhang G."/>
            <person name="Liu D."/>
            <person name="Liu X."/>
            <person name="Dong X."/>
        </authorList>
    </citation>
    <scope>NUCLEOTIDE SEQUENCE [LARGE SCALE GENOMIC DNA]</scope>
    <source>
        <strain evidence="1 2">6Ac</strain>
    </source>
</reference>
<accession>G7WPE0</accession>
<proteinExistence type="predicted"/>
<gene>
    <name evidence="1" type="ordered locus">Mhar_1621</name>
</gene>
<dbReference type="Proteomes" id="UP000005877">
    <property type="component" value="Chromosome"/>
</dbReference>
<keyword evidence="2" id="KW-1185">Reference proteome</keyword>
<dbReference type="GeneID" id="12510790"/>
<protein>
    <submittedName>
        <fullName evidence="1">Uncharacterized protein</fullName>
    </submittedName>
</protein>
<dbReference type="HOGENOM" id="CLU_1297488_0_0_2"/>
<dbReference type="EMBL" id="CP003117">
    <property type="protein sequence ID" value="AET64981.1"/>
    <property type="molecule type" value="Genomic_DNA"/>
</dbReference>
<evidence type="ECO:0000313" key="1">
    <source>
        <dbReference type="EMBL" id="AET64981.1"/>
    </source>
</evidence>
<dbReference type="RefSeq" id="WP_014587163.1">
    <property type="nucleotide sequence ID" value="NC_017527.1"/>
</dbReference>
<name>G7WPE0_METH6</name>
<organism evidence="1 2">
    <name type="scientific">Methanothrix harundinacea (strain 6Ac)</name>
    <name type="common">Methanosaeta harundinacea</name>
    <dbReference type="NCBI Taxonomy" id="1110509"/>
    <lineage>
        <taxon>Archaea</taxon>
        <taxon>Methanobacteriati</taxon>
        <taxon>Methanobacteriota</taxon>
        <taxon>Stenosarchaea group</taxon>
        <taxon>Methanomicrobia</taxon>
        <taxon>Methanotrichales</taxon>
        <taxon>Methanotrichaceae</taxon>
        <taxon>Methanothrix</taxon>
    </lineage>
</organism>